<dbReference type="CDD" id="cd17040">
    <property type="entry name" value="Ubl_MoaD_like"/>
    <property type="match status" value="1"/>
</dbReference>
<dbReference type="PANTHER" id="PTHR38031:SF1">
    <property type="entry name" value="SULFUR CARRIER PROTEIN CYSO"/>
    <property type="match status" value="1"/>
</dbReference>
<dbReference type="PANTHER" id="PTHR38031">
    <property type="entry name" value="SULFUR CARRIER PROTEIN SLR0821-RELATED"/>
    <property type="match status" value="1"/>
</dbReference>
<dbReference type="AlphaFoldDB" id="A0A2A9HG71"/>
<evidence type="ECO:0000313" key="2">
    <source>
        <dbReference type="Proteomes" id="UP000223071"/>
    </source>
</evidence>
<organism evidence="1 2">
    <name type="scientific">Tepidiforma thermophila (strain KCTC 52669 / CGMCC 1.13589 / G233)</name>
    <dbReference type="NCBI Taxonomy" id="2761530"/>
    <lineage>
        <taxon>Bacteria</taxon>
        <taxon>Bacillati</taxon>
        <taxon>Chloroflexota</taxon>
        <taxon>Tepidiformia</taxon>
        <taxon>Tepidiformales</taxon>
        <taxon>Tepidiformaceae</taxon>
        <taxon>Tepidiforma</taxon>
    </lineage>
</organism>
<reference evidence="1 2" key="1">
    <citation type="submission" date="2017-09" db="EMBL/GenBank/DDBJ databases">
        <title>Sequencing the genomes of two abundant thermophiles in Great Basin hot springs: Thermocrinis jamiesonii and novel Chloroflexi Thermoflexus hugenholtzii.</title>
        <authorList>
            <person name="Hedlund B."/>
        </authorList>
    </citation>
    <scope>NUCLEOTIDE SEQUENCE [LARGE SCALE GENOMIC DNA]</scope>
    <source>
        <strain evidence="1 2">G233</strain>
    </source>
</reference>
<dbReference type="InterPro" id="IPR016155">
    <property type="entry name" value="Mopterin_synth/thiamin_S_b"/>
</dbReference>
<evidence type="ECO:0000313" key="1">
    <source>
        <dbReference type="EMBL" id="PFG75024.1"/>
    </source>
</evidence>
<accession>A0A2A9HG71</accession>
<gene>
    <name evidence="1" type="ORF">A9A59_2283</name>
</gene>
<dbReference type="Gene3D" id="3.10.20.30">
    <property type="match status" value="1"/>
</dbReference>
<keyword evidence="2" id="KW-1185">Reference proteome</keyword>
<name>A0A2A9HG71_TEPT2</name>
<dbReference type="InterPro" id="IPR052045">
    <property type="entry name" value="Sulfur_Carrier/Prot_Modifier"/>
</dbReference>
<dbReference type="SUPFAM" id="SSF54285">
    <property type="entry name" value="MoaD/ThiS"/>
    <property type="match status" value="1"/>
</dbReference>
<protein>
    <submittedName>
        <fullName evidence="1">Molybdopterin converting factor small subunit</fullName>
    </submittedName>
</protein>
<dbReference type="InterPro" id="IPR012675">
    <property type="entry name" value="Beta-grasp_dom_sf"/>
</dbReference>
<comment type="caution">
    <text evidence="1">The sequence shown here is derived from an EMBL/GenBank/DDBJ whole genome shotgun (WGS) entry which is preliminary data.</text>
</comment>
<dbReference type="EMBL" id="PDJQ01000001">
    <property type="protein sequence ID" value="PFG75024.1"/>
    <property type="molecule type" value="Genomic_DNA"/>
</dbReference>
<dbReference type="Proteomes" id="UP000223071">
    <property type="component" value="Unassembled WGS sequence"/>
</dbReference>
<dbReference type="InterPro" id="IPR003749">
    <property type="entry name" value="ThiS/MoaD-like"/>
</dbReference>
<dbReference type="RefSeq" id="WP_098504366.1">
    <property type="nucleotide sequence ID" value="NZ_PDJQ01000001.1"/>
</dbReference>
<dbReference type="Pfam" id="PF02597">
    <property type="entry name" value="ThiS"/>
    <property type="match status" value="1"/>
</dbReference>
<sequence>MARVTIPATLRSLCGGSQELEVAAATIDELLRAIDARCPGFYARVVEAGRLRPELAFAIDGEILPLGLHDAIAPGAEVTIVPALGGG</sequence>
<proteinExistence type="predicted"/>